<feature type="region of interest" description="Disordered" evidence="1">
    <location>
        <begin position="226"/>
        <end position="279"/>
    </location>
</feature>
<evidence type="ECO:0000313" key="4">
    <source>
        <dbReference type="Proteomes" id="UP001595909"/>
    </source>
</evidence>
<organism evidence="3 4">
    <name type="scientific">Actinomycetospora chibensis</name>
    <dbReference type="NCBI Taxonomy" id="663606"/>
    <lineage>
        <taxon>Bacteria</taxon>
        <taxon>Bacillati</taxon>
        <taxon>Actinomycetota</taxon>
        <taxon>Actinomycetes</taxon>
        <taxon>Pseudonocardiales</taxon>
        <taxon>Pseudonocardiaceae</taxon>
        <taxon>Actinomycetospora</taxon>
    </lineage>
</organism>
<comment type="caution">
    <text evidence="3">The sequence shown here is derived from an EMBL/GenBank/DDBJ whole genome shotgun (WGS) entry which is preliminary data.</text>
</comment>
<accession>A0ABV9RQJ6</accession>
<keyword evidence="2" id="KW-1133">Transmembrane helix</keyword>
<keyword evidence="4" id="KW-1185">Reference proteome</keyword>
<reference evidence="4" key="1">
    <citation type="journal article" date="2019" name="Int. J. Syst. Evol. Microbiol.">
        <title>The Global Catalogue of Microorganisms (GCM) 10K type strain sequencing project: providing services to taxonomists for standard genome sequencing and annotation.</title>
        <authorList>
            <consortium name="The Broad Institute Genomics Platform"/>
            <consortium name="The Broad Institute Genome Sequencing Center for Infectious Disease"/>
            <person name="Wu L."/>
            <person name="Ma J."/>
        </authorList>
    </citation>
    <scope>NUCLEOTIDE SEQUENCE [LARGE SCALE GENOMIC DNA]</scope>
    <source>
        <strain evidence="4">CCUG 50347</strain>
    </source>
</reference>
<proteinExistence type="predicted"/>
<dbReference type="EMBL" id="JBHSIM010000052">
    <property type="protein sequence ID" value="MFC4835875.1"/>
    <property type="molecule type" value="Genomic_DNA"/>
</dbReference>
<evidence type="ECO:0000256" key="2">
    <source>
        <dbReference type="SAM" id="Phobius"/>
    </source>
</evidence>
<name>A0ABV9RQJ6_9PSEU</name>
<dbReference type="Proteomes" id="UP001595909">
    <property type="component" value="Unassembled WGS sequence"/>
</dbReference>
<evidence type="ECO:0008006" key="5">
    <source>
        <dbReference type="Google" id="ProtNLM"/>
    </source>
</evidence>
<protein>
    <recommendedName>
        <fullName evidence="5">RDD family protein</fullName>
    </recommendedName>
</protein>
<feature type="transmembrane region" description="Helical" evidence="2">
    <location>
        <begin position="122"/>
        <end position="146"/>
    </location>
</feature>
<keyword evidence="2" id="KW-0812">Transmembrane</keyword>
<evidence type="ECO:0000256" key="1">
    <source>
        <dbReference type="SAM" id="MobiDB-lite"/>
    </source>
</evidence>
<gene>
    <name evidence="3" type="ORF">ACFPEL_25945</name>
</gene>
<dbReference type="RefSeq" id="WP_274189895.1">
    <property type="nucleotide sequence ID" value="NZ_BAABHN010000052.1"/>
</dbReference>
<keyword evidence="2" id="KW-0472">Membrane</keyword>
<feature type="transmembrane region" description="Helical" evidence="2">
    <location>
        <begin position="33"/>
        <end position="54"/>
    </location>
</feature>
<sequence>MRPEAGDPVPVLNPTRARWPVYAERPRRRARQFVADVAVLTWVAVVVSVAILLYDAVLTLQGPGRQLGGAGVQVRDTFAGAADTASGVPFVGDDLARALSNGTRAGEGLVAAGDQEIAAVEALAWGLSWAVALLAIVPVVVAWVWLRVRWMLSARAVLLLRDGLRGGEADADLLALRALAHASPRRLTRSVPGAASGWRQGDPHVLARLADLELARLGLGSPTLVRGPVMPRTVDGNGDIGDDPDSTAERSPGHPAGGDPDGRWGDTPPPPGPTGGYTA</sequence>
<evidence type="ECO:0000313" key="3">
    <source>
        <dbReference type="EMBL" id="MFC4835875.1"/>
    </source>
</evidence>